<keyword evidence="2" id="KW-0812">Transmembrane</keyword>
<sequence>MTLNKREDVLEEGGPPADSVPPSPAEEKDEEECLLRLMSLTPRSHRCCDCSNALVLAARIEVHLHRSFWGKLFMLLCSLSSPVDTALDIRMFFALVTIQEYTFAILILIFLFLSLRLQLFLFLATTARPLIETLERERILRCGIQVKKYLARCLGWSSVSNFSVVTVAIAWLPLGLQILQHKRCLTSFALEIVYAPLVIVFGPLIIIYGSIVGASSVFSESHFYSTSGKEQVRRIRAIVISAVCTSFQALPQLVIQSVVYAAGTIQLSPHQTQIVIASMTFSVLSLARTALTILSSYRKIVFTLKRINRHLDDTVFNAILHEISEIAKDGDSIHMRWDDDIMETLNSSSVAGTSALRPVPSLQNLRELSLAPADPSNPNNACFRVPPSSSPLAEQKNQADTTLAAFSTSEGRKDDDSTSDMKTKPIVRRRSSGASSNDHDDEFAVDDTLEL</sequence>
<name>A0A7S3NM47_9STRA</name>
<feature type="region of interest" description="Disordered" evidence="1">
    <location>
        <begin position="371"/>
        <end position="451"/>
    </location>
</feature>
<protein>
    <submittedName>
        <fullName evidence="3">Uncharacterized protein</fullName>
    </submittedName>
</protein>
<evidence type="ECO:0000313" key="3">
    <source>
        <dbReference type="EMBL" id="CAE0369524.1"/>
    </source>
</evidence>
<dbReference type="AlphaFoldDB" id="A0A7S3NM47"/>
<feature type="compositionally biased region" description="Basic and acidic residues" evidence="1">
    <location>
        <begin position="410"/>
        <end position="423"/>
    </location>
</feature>
<dbReference type="EMBL" id="HBIJ01015406">
    <property type="protein sequence ID" value="CAE0369524.1"/>
    <property type="molecule type" value="Transcribed_RNA"/>
</dbReference>
<reference evidence="3" key="1">
    <citation type="submission" date="2021-01" db="EMBL/GenBank/DDBJ databases">
        <authorList>
            <person name="Corre E."/>
            <person name="Pelletier E."/>
            <person name="Niang G."/>
            <person name="Scheremetjew M."/>
            <person name="Finn R."/>
            <person name="Kale V."/>
            <person name="Holt S."/>
            <person name="Cochrane G."/>
            <person name="Meng A."/>
            <person name="Brown T."/>
            <person name="Cohen L."/>
        </authorList>
    </citation>
    <scope>NUCLEOTIDE SEQUENCE</scope>
    <source>
        <strain evidence="3">CCMP1510</strain>
    </source>
</reference>
<keyword evidence="2" id="KW-1133">Transmembrane helix</keyword>
<evidence type="ECO:0000256" key="1">
    <source>
        <dbReference type="SAM" id="MobiDB-lite"/>
    </source>
</evidence>
<feature type="transmembrane region" description="Helical" evidence="2">
    <location>
        <begin position="192"/>
        <end position="218"/>
    </location>
</feature>
<keyword evidence="2" id="KW-0472">Membrane</keyword>
<organism evidence="3">
    <name type="scientific">Aureoumbra lagunensis</name>
    <dbReference type="NCBI Taxonomy" id="44058"/>
    <lineage>
        <taxon>Eukaryota</taxon>
        <taxon>Sar</taxon>
        <taxon>Stramenopiles</taxon>
        <taxon>Ochrophyta</taxon>
        <taxon>Pelagophyceae</taxon>
        <taxon>Pelagomonadales</taxon>
        <taxon>Aureoumbra</taxon>
    </lineage>
</organism>
<feature type="transmembrane region" description="Helical" evidence="2">
    <location>
        <begin position="238"/>
        <end position="262"/>
    </location>
</feature>
<proteinExistence type="predicted"/>
<feature type="compositionally biased region" description="Acidic residues" evidence="1">
    <location>
        <begin position="439"/>
        <end position="451"/>
    </location>
</feature>
<evidence type="ECO:0000256" key="2">
    <source>
        <dbReference type="SAM" id="Phobius"/>
    </source>
</evidence>
<feature type="region of interest" description="Disordered" evidence="1">
    <location>
        <begin position="1"/>
        <end position="25"/>
    </location>
</feature>
<gene>
    <name evidence="3" type="ORF">ALAG00032_LOCUS10287</name>
</gene>
<accession>A0A7S3NM47</accession>
<feature type="transmembrane region" description="Helical" evidence="2">
    <location>
        <begin position="274"/>
        <end position="297"/>
    </location>
</feature>
<feature type="transmembrane region" description="Helical" evidence="2">
    <location>
        <begin position="101"/>
        <end position="128"/>
    </location>
</feature>
<feature type="transmembrane region" description="Helical" evidence="2">
    <location>
        <begin position="149"/>
        <end position="172"/>
    </location>
</feature>
<feature type="compositionally biased region" description="Polar residues" evidence="1">
    <location>
        <begin position="390"/>
        <end position="409"/>
    </location>
</feature>